<feature type="region of interest" description="Disordered" evidence="1">
    <location>
        <begin position="1"/>
        <end position="21"/>
    </location>
</feature>
<gene>
    <name evidence="2" type="ordered locus">MLBr01793</name>
</gene>
<evidence type="ECO:0000256" key="1">
    <source>
        <dbReference type="SAM" id="MobiDB-lite"/>
    </source>
</evidence>
<accession>A0A0H3MRC8</accession>
<dbReference type="AlphaFoldDB" id="A0A0H3MRC8"/>
<evidence type="ECO:0000313" key="3">
    <source>
        <dbReference type="Proteomes" id="UP000006900"/>
    </source>
</evidence>
<dbReference type="HOGENOM" id="CLU_2288429_0_0_11"/>
<name>A0A0H3MRC8_MYCLB</name>
<feature type="compositionally biased region" description="Low complexity" evidence="1">
    <location>
        <begin position="31"/>
        <end position="46"/>
    </location>
</feature>
<evidence type="ECO:0000313" key="2">
    <source>
        <dbReference type="EMBL" id="CAR71888.1"/>
    </source>
</evidence>
<proteinExistence type="predicted"/>
<feature type="region of interest" description="Disordered" evidence="1">
    <location>
        <begin position="31"/>
        <end position="50"/>
    </location>
</feature>
<organism evidence="2 3">
    <name type="scientific">Mycobacterium leprae (strain Br4923)</name>
    <dbReference type="NCBI Taxonomy" id="561304"/>
    <lineage>
        <taxon>Bacteria</taxon>
        <taxon>Bacillati</taxon>
        <taxon>Actinomycetota</taxon>
        <taxon>Actinomycetes</taxon>
        <taxon>Mycobacteriales</taxon>
        <taxon>Mycobacteriaceae</taxon>
        <taxon>Mycobacterium</taxon>
    </lineage>
</organism>
<dbReference type="Proteomes" id="UP000006900">
    <property type="component" value="Chromosome"/>
</dbReference>
<protein>
    <submittedName>
        <fullName evidence="2">Uncharacterized protein</fullName>
    </submittedName>
</protein>
<sequence length="101" mass="10939">MNATAPARPPQGDTRTPVLADDNSDLAAAIRRSSSQDSMSGDSPSRTHSMRATVSVVIHDGLFDLQLQQHEMLRAAELYDGTLRFLLWTAALFSALALSLI</sequence>
<reference evidence="2 3" key="1">
    <citation type="journal article" date="2009" name="Nat. Genet.">
        <title>Comparative genomic and phylogeographic analysis of Mycobacterium leprae.</title>
        <authorList>
            <person name="Monot M."/>
            <person name="Honore N."/>
            <person name="Garnier T."/>
            <person name="Zidane N."/>
            <person name="Sherafi D."/>
            <person name="Paniz-Mondolfi A."/>
            <person name="Matsuoka M."/>
            <person name="Taylor G.M."/>
            <person name="Donoghue H.D."/>
            <person name="Bouwman A."/>
            <person name="Mays S."/>
            <person name="Watson C."/>
            <person name="Lockwood D."/>
            <person name="Khamispour A."/>
            <person name="Dowlati Y."/>
            <person name="Jianping S."/>
            <person name="Rea T.H."/>
            <person name="Vera-Cabrera L."/>
            <person name="Stefani M.M."/>
            <person name="Banu S."/>
            <person name="Macdonald M."/>
            <person name="Sapkota B.R."/>
            <person name="Spencer J.S."/>
            <person name="Thomas J."/>
            <person name="Harshman K."/>
            <person name="Singh P."/>
            <person name="Busso P."/>
            <person name="Gattiker A."/>
            <person name="Rougemont J."/>
            <person name="Brennan P.J."/>
            <person name="Cole S.T."/>
        </authorList>
    </citation>
    <scope>NUCLEOTIDE SEQUENCE [LARGE SCALE GENOMIC DNA]</scope>
    <source>
        <strain evidence="3">Br4923</strain>
    </source>
</reference>
<dbReference type="EMBL" id="FM211192">
    <property type="protein sequence ID" value="CAR71888.1"/>
    <property type="molecule type" value="Genomic_DNA"/>
</dbReference>
<dbReference type="KEGG" id="mlb:MLBr01793"/>